<organism evidence="4 5">
    <name type="scientific">Elysia crispata</name>
    <name type="common">lettuce slug</name>
    <dbReference type="NCBI Taxonomy" id="231223"/>
    <lineage>
        <taxon>Eukaryota</taxon>
        <taxon>Metazoa</taxon>
        <taxon>Spiralia</taxon>
        <taxon>Lophotrochozoa</taxon>
        <taxon>Mollusca</taxon>
        <taxon>Gastropoda</taxon>
        <taxon>Heterobranchia</taxon>
        <taxon>Euthyneura</taxon>
        <taxon>Panpulmonata</taxon>
        <taxon>Sacoglossa</taxon>
        <taxon>Placobranchoidea</taxon>
        <taxon>Plakobranchidae</taxon>
        <taxon>Elysia</taxon>
    </lineage>
</organism>
<evidence type="ECO:0000313" key="4">
    <source>
        <dbReference type="EMBL" id="KAK3796335.1"/>
    </source>
</evidence>
<gene>
    <name evidence="4" type="ORF">RRG08_047337</name>
</gene>
<dbReference type="EMBL" id="JAWDGP010000889">
    <property type="protein sequence ID" value="KAK3796335.1"/>
    <property type="molecule type" value="Genomic_DNA"/>
</dbReference>
<evidence type="ECO:0000313" key="5">
    <source>
        <dbReference type="Proteomes" id="UP001283361"/>
    </source>
</evidence>
<dbReference type="InterPro" id="IPR050951">
    <property type="entry name" value="Retrovirus_Pol_polyprotein"/>
</dbReference>
<feature type="domain" description="Reverse transcriptase/retrotransposon-derived protein RNase H-like" evidence="3">
    <location>
        <begin position="34"/>
        <end position="123"/>
    </location>
</feature>
<sequence>MINFYHRFIPQVASLLVPLHCALQKSTSRHVLSWTAEMDNAFTSIKAALSETTMLSHPEPEAHISLTYDASEQAVGAVLEQYVQGVWQPLAFFSKRLGPPEKKYSTLDRELLGLYLAIRHFRALNIHPSCCWKIQVVAVCLSRAALSNGILGINYGAMAAEQAEDAEDHGLSSTVQRPCRFHRTLKAALKVRLQGPNWVDELPSVFLGLRTTPKEDIGFSAAERVYGTPLTVPEEFRDPTSKFRPFCTPNDLFYTKFKNSWPFATAHHKLSPPSVVPQSLRDAKFVFIRHDGHRGPSQRPYDGPFRLITSGDKTFRIMVGGREVYRLKPAHVDLTGPITVAQPPRRGRPPLQPAEPAPQEKTLELENTSARPESRSRRSGRTVRLPPRFH</sequence>
<dbReference type="GO" id="GO:0003676">
    <property type="term" value="F:nucleic acid binding"/>
    <property type="evidence" value="ECO:0007669"/>
    <property type="project" value="InterPro"/>
</dbReference>
<dbReference type="InterPro" id="IPR041577">
    <property type="entry name" value="RT_RNaseH_2"/>
</dbReference>
<name>A0AAE1E7G4_9GAST</name>
<dbReference type="PANTHER" id="PTHR37984">
    <property type="entry name" value="PROTEIN CBG26694"/>
    <property type="match status" value="1"/>
</dbReference>
<dbReference type="Gene3D" id="3.30.420.10">
    <property type="entry name" value="Ribonuclease H-like superfamily/Ribonuclease H"/>
    <property type="match status" value="1"/>
</dbReference>
<keyword evidence="5" id="KW-1185">Reference proteome</keyword>
<feature type="region of interest" description="Disordered" evidence="2">
    <location>
        <begin position="336"/>
        <end position="390"/>
    </location>
</feature>
<dbReference type="Proteomes" id="UP001283361">
    <property type="component" value="Unassembled WGS sequence"/>
</dbReference>
<dbReference type="Pfam" id="PF17919">
    <property type="entry name" value="RT_RNaseH_2"/>
    <property type="match status" value="1"/>
</dbReference>
<accession>A0AAE1E7G4</accession>
<dbReference type="Gene3D" id="3.30.70.270">
    <property type="match status" value="1"/>
</dbReference>
<dbReference type="GO" id="GO:0003824">
    <property type="term" value="F:catalytic activity"/>
    <property type="evidence" value="ECO:0007669"/>
    <property type="project" value="UniProtKB-KW"/>
</dbReference>
<dbReference type="PANTHER" id="PTHR37984:SF5">
    <property type="entry name" value="PROTEIN NYNRIN-LIKE"/>
    <property type="match status" value="1"/>
</dbReference>
<comment type="caution">
    <text evidence="4">The sequence shown here is derived from an EMBL/GenBank/DDBJ whole genome shotgun (WGS) entry which is preliminary data.</text>
</comment>
<keyword evidence="1" id="KW-0511">Multifunctional enzyme</keyword>
<reference evidence="4" key="1">
    <citation type="journal article" date="2023" name="G3 (Bethesda)">
        <title>A reference genome for the long-term kleptoplast-retaining sea slug Elysia crispata morphotype clarki.</title>
        <authorList>
            <person name="Eastman K.E."/>
            <person name="Pendleton A.L."/>
            <person name="Shaikh M.A."/>
            <person name="Suttiyut T."/>
            <person name="Ogas R."/>
            <person name="Tomko P."/>
            <person name="Gavelis G."/>
            <person name="Widhalm J.R."/>
            <person name="Wisecaver J.H."/>
        </authorList>
    </citation>
    <scope>NUCLEOTIDE SEQUENCE</scope>
    <source>
        <strain evidence="4">ECLA1</strain>
    </source>
</reference>
<evidence type="ECO:0000259" key="3">
    <source>
        <dbReference type="Pfam" id="PF17919"/>
    </source>
</evidence>
<dbReference type="InterPro" id="IPR043128">
    <property type="entry name" value="Rev_trsase/Diguanyl_cyclase"/>
</dbReference>
<protein>
    <recommendedName>
        <fullName evidence="3">Reverse transcriptase/retrotransposon-derived protein RNase H-like domain-containing protein</fullName>
    </recommendedName>
</protein>
<dbReference type="GO" id="GO:0006259">
    <property type="term" value="P:DNA metabolic process"/>
    <property type="evidence" value="ECO:0007669"/>
    <property type="project" value="UniProtKB-ARBA"/>
</dbReference>
<proteinExistence type="predicted"/>
<feature type="compositionally biased region" description="Basic residues" evidence="2">
    <location>
        <begin position="377"/>
        <end position="390"/>
    </location>
</feature>
<dbReference type="AlphaFoldDB" id="A0AAE1E7G4"/>
<dbReference type="InterPro" id="IPR043502">
    <property type="entry name" value="DNA/RNA_pol_sf"/>
</dbReference>
<dbReference type="SUPFAM" id="SSF56672">
    <property type="entry name" value="DNA/RNA polymerases"/>
    <property type="match status" value="1"/>
</dbReference>
<dbReference type="InterPro" id="IPR036397">
    <property type="entry name" value="RNaseH_sf"/>
</dbReference>
<evidence type="ECO:0000256" key="2">
    <source>
        <dbReference type="SAM" id="MobiDB-lite"/>
    </source>
</evidence>
<evidence type="ECO:0000256" key="1">
    <source>
        <dbReference type="ARBA" id="ARBA00023268"/>
    </source>
</evidence>